<dbReference type="PANTHER" id="PTHR12428:SF65">
    <property type="entry name" value="CYTOCHROME C OXIDASE ASSEMBLY PROTEIN COX18, MITOCHONDRIAL"/>
    <property type="match status" value="1"/>
</dbReference>
<reference evidence="16 17" key="1">
    <citation type="submission" date="2019-08" db="EMBL/GenBank/DDBJ databases">
        <title>Deep-cultivation of Planctomycetes and their phenomic and genomic characterization uncovers novel biology.</title>
        <authorList>
            <person name="Wiegand S."/>
            <person name="Jogler M."/>
            <person name="Boedeker C."/>
            <person name="Pinto D."/>
            <person name="Vollmers J."/>
            <person name="Rivas-Marin E."/>
            <person name="Kohn T."/>
            <person name="Peeters S.H."/>
            <person name="Heuer A."/>
            <person name="Rast P."/>
            <person name="Oberbeckmann S."/>
            <person name="Bunk B."/>
            <person name="Jeske O."/>
            <person name="Meyerdierks A."/>
            <person name="Storesund J.E."/>
            <person name="Kallscheuer N."/>
            <person name="Luecker S."/>
            <person name="Lage O.M."/>
            <person name="Pohl T."/>
            <person name="Merkel B.J."/>
            <person name="Hornburger P."/>
            <person name="Mueller R.-W."/>
            <person name="Bruemmer F."/>
            <person name="Labrenz M."/>
            <person name="Spormann A.M."/>
            <person name="Op den Camp H."/>
            <person name="Overmann J."/>
            <person name="Amann R."/>
            <person name="Jetten M.S.M."/>
            <person name="Mascher T."/>
            <person name="Medema M.H."/>
            <person name="Devos D.P."/>
            <person name="Kaster A.-K."/>
            <person name="Ovreas L."/>
            <person name="Rohde M."/>
            <person name="Galperin M.Y."/>
            <person name="Jogler C."/>
        </authorList>
    </citation>
    <scope>NUCLEOTIDE SEQUENCE [LARGE SCALE GENOMIC DNA]</scope>
    <source>
        <strain evidence="16 17">OJF2</strain>
    </source>
</reference>
<evidence type="ECO:0000256" key="4">
    <source>
        <dbReference type="ARBA" id="ARBA00022448"/>
    </source>
</evidence>
<feature type="transmembrane region" description="Helical" evidence="13">
    <location>
        <begin position="616"/>
        <end position="640"/>
    </location>
</feature>
<dbReference type="NCBIfam" id="TIGR03592">
    <property type="entry name" value="yidC_oxa1_cterm"/>
    <property type="match status" value="1"/>
</dbReference>
<evidence type="ECO:0000259" key="15">
    <source>
        <dbReference type="Pfam" id="PF02096"/>
    </source>
</evidence>
<keyword evidence="8 13" id="KW-1133">Transmembrane helix</keyword>
<evidence type="ECO:0000256" key="1">
    <source>
        <dbReference type="ARBA" id="ARBA00004429"/>
    </source>
</evidence>
<dbReference type="InterPro" id="IPR038221">
    <property type="entry name" value="YidC_periplasmic_sf"/>
</dbReference>
<evidence type="ECO:0000256" key="3">
    <source>
        <dbReference type="ARBA" id="ARBA00015325"/>
    </source>
</evidence>
<dbReference type="Pfam" id="PF02096">
    <property type="entry name" value="60KD_IMP"/>
    <property type="match status" value="1"/>
</dbReference>
<dbReference type="EMBL" id="CP042997">
    <property type="protein sequence ID" value="QEH34162.1"/>
    <property type="molecule type" value="Genomic_DNA"/>
</dbReference>
<comment type="subcellular location">
    <subcellularLocation>
        <location evidence="1">Cell inner membrane</location>
        <topology evidence="1">Multi-pass membrane protein</topology>
    </subcellularLocation>
    <subcellularLocation>
        <location evidence="13">Cell membrane</location>
        <topology evidence="13">Multi-pass membrane protein</topology>
    </subcellularLocation>
</comment>
<evidence type="ECO:0000256" key="5">
    <source>
        <dbReference type="ARBA" id="ARBA00022475"/>
    </source>
</evidence>
<keyword evidence="17" id="KW-1185">Reference proteome</keyword>
<dbReference type="InterPro" id="IPR047196">
    <property type="entry name" value="YidC_ALB_C"/>
</dbReference>
<evidence type="ECO:0000256" key="7">
    <source>
        <dbReference type="ARBA" id="ARBA00022927"/>
    </source>
</evidence>
<feature type="transmembrane region" description="Helical" evidence="13">
    <location>
        <begin position="456"/>
        <end position="474"/>
    </location>
</feature>
<dbReference type="InterPro" id="IPR028055">
    <property type="entry name" value="YidC/Oxa/ALB_C"/>
</dbReference>
<evidence type="ECO:0000313" key="16">
    <source>
        <dbReference type="EMBL" id="QEH34162.1"/>
    </source>
</evidence>
<keyword evidence="6 13" id="KW-0812">Transmembrane</keyword>
<dbReference type="GO" id="GO:0015031">
    <property type="term" value="P:protein transport"/>
    <property type="evidence" value="ECO:0007669"/>
    <property type="project" value="UniProtKB-KW"/>
</dbReference>
<dbReference type="Proteomes" id="UP000324233">
    <property type="component" value="Chromosome"/>
</dbReference>
<dbReference type="KEGG" id="agv:OJF2_26970"/>
<feature type="region of interest" description="Disordered" evidence="14">
    <location>
        <begin position="29"/>
        <end position="85"/>
    </location>
</feature>
<dbReference type="InterPro" id="IPR019998">
    <property type="entry name" value="Membr_insert_YidC"/>
</dbReference>
<feature type="compositionally biased region" description="Basic residues" evidence="14">
    <location>
        <begin position="740"/>
        <end position="753"/>
    </location>
</feature>
<feature type="transmembrane region" description="Helical" evidence="13">
    <location>
        <begin position="7"/>
        <end position="27"/>
    </location>
</feature>
<comment type="similarity">
    <text evidence="2 13">Belongs to the OXA1/ALB3/YidC family. Type 1 subfamily.</text>
</comment>
<dbReference type="PANTHER" id="PTHR12428">
    <property type="entry name" value="OXA1"/>
    <property type="match status" value="1"/>
</dbReference>
<comment type="function">
    <text evidence="13">Required for the insertion and/or proper folding and/or complex formation of integral membrane proteins into the membrane. Involved in integration of membrane proteins that insert both dependently and independently of the Sec translocase complex, as well as at least some lipoproteins. Aids folding of multispanning membrane proteins.</text>
</comment>
<name>A0A5B9W0J1_9BACT</name>
<accession>A0A5B9W0J1</accession>
<feature type="compositionally biased region" description="Basic and acidic residues" evidence="14">
    <location>
        <begin position="705"/>
        <end position="739"/>
    </location>
</feature>
<dbReference type="OrthoDB" id="9780552at2"/>
<feature type="compositionally biased region" description="Basic and acidic residues" evidence="14">
    <location>
        <begin position="41"/>
        <end position="84"/>
    </location>
</feature>
<evidence type="ECO:0000256" key="6">
    <source>
        <dbReference type="ARBA" id="ARBA00022692"/>
    </source>
</evidence>
<feature type="region of interest" description="Disordered" evidence="14">
    <location>
        <begin position="664"/>
        <end position="753"/>
    </location>
</feature>
<dbReference type="AlphaFoldDB" id="A0A5B9W0J1"/>
<evidence type="ECO:0000256" key="10">
    <source>
        <dbReference type="ARBA" id="ARBA00023186"/>
    </source>
</evidence>
<keyword evidence="9 13" id="KW-0472">Membrane</keyword>
<evidence type="ECO:0000256" key="9">
    <source>
        <dbReference type="ARBA" id="ARBA00023136"/>
    </source>
</evidence>
<evidence type="ECO:0000313" key="17">
    <source>
        <dbReference type="Proteomes" id="UP000324233"/>
    </source>
</evidence>
<sequence length="753" mass="82775">MNDRKQIYVVLMVMILWMLLIQALGWGPRPQAKKPQTDPAKVAKDQGDAAPDAKAEAPGREEDRPKGAEEKKGPKAPEVAHVDPSELVLGSATDKAPDGYRLAVQLEQKGAGVESILSSRYDAEFEGRKNPHLPLQILRRDPIAPPSLSLTINEEGKAAEVAQPEVDDEASELAPPRITEDLLDSVLWEVVRDPEGHAVRVVRSQDPATKADIEGQEVVFRATAANGVGITKTYRLWQTMNGLEVELAFESPDRERAFSYNLFGPHGIPIEGEWYTGTFREVFFGTIRPSGNGEGSIKVETHTANDIVKAGDKPPKSTTLPLRFAGVENQYFAAFLAPYPAPTSDEGRIDKETKAVVLHRDAQAVQKSDVGIRMTSKTIRPGPNAPVVHTFRVYTGPKIDSALAPYNASILAAYRKSSFIPGASYVARYFITPTLSVTYDLTTAISRALGGSVGNWGVAIILMTLFVKLLMFPLGRRQALMAQRTQQLQPYLKAIQEKYKDDKEQQTRETLALYKKHGVNPVSGCLPALIQLPIFVGLWQALNSSVSLRHSPFLWISDLAAPDMLFRFPVEIPLLGSFLGRWFNLLPILVVGLMLVQTKLFSPPATTPEAKTQQTTMQFMMVFMAVMFYKVPAGLGIYFITSSLWSIGERLLLPKITHAAENTPEADALGGDAGKGGPGKGGGGNGRGPAAPKKPPGAFGQFMERILEEARKDPTYRKLTDDREGKGKDRKTDRDDRRDRTRPRPKPGRKQSP</sequence>
<proteinExistence type="inferred from homology"/>
<evidence type="ECO:0000256" key="13">
    <source>
        <dbReference type="HAMAP-Rule" id="MF_01810"/>
    </source>
</evidence>
<evidence type="ECO:0000256" key="12">
    <source>
        <dbReference type="ARBA" id="ARBA00033342"/>
    </source>
</evidence>
<evidence type="ECO:0000256" key="14">
    <source>
        <dbReference type="SAM" id="MobiDB-lite"/>
    </source>
</evidence>
<keyword evidence="5 13" id="KW-1003">Cell membrane</keyword>
<evidence type="ECO:0000256" key="11">
    <source>
        <dbReference type="ARBA" id="ARBA00033245"/>
    </source>
</evidence>
<gene>
    <name evidence="13 16" type="primary">yidC</name>
    <name evidence="16" type="ORF">OJF2_26970</name>
</gene>
<keyword evidence="10 13" id="KW-0143">Chaperone</keyword>
<evidence type="ECO:0000256" key="2">
    <source>
        <dbReference type="ARBA" id="ARBA00010527"/>
    </source>
</evidence>
<dbReference type="GO" id="GO:0005886">
    <property type="term" value="C:plasma membrane"/>
    <property type="evidence" value="ECO:0007669"/>
    <property type="project" value="UniProtKB-SubCell"/>
</dbReference>
<dbReference type="RefSeq" id="WP_148594125.1">
    <property type="nucleotide sequence ID" value="NZ_CP042997.1"/>
</dbReference>
<dbReference type="CDD" id="cd20070">
    <property type="entry name" value="5TM_YidC_Alb3"/>
    <property type="match status" value="1"/>
</dbReference>
<dbReference type="InterPro" id="IPR001708">
    <property type="entry name" value="YidC/ALB3/OXA1/COX18"/>
</dbReference>
<feature type="compositionally biased region" description="Low complexity" evidence="14">
    <location>
        <begin position="688"/>
        <end position="700"/>
    </location>
</feature>
<dbReference type="GO" id="GO:0051205">
    <property type="term" value="P:protein insertion into membrane"/>
    <property type="evidence" value="ECO:0007669"/>
    <property type="project" value="TreeGrafter"/>
</dbReference>
<feature type="domain" description="Membrane insertase YidC/Oxa/ALB C-terminal" evidence="15">
    <location>
        <begin position="456"/>
        <end position="652"/>
    </location>
</feature>
<dbReference type="GO" id="GO:0032977">
    <property type="term" value="F:membrane insertase activity"/>
    <property type="evidence" value="ECO:0007669"/>
    <property type="project" value="InterPro"/>
</dbReference>
<protein>
    <recommendedName>
        <fullName evidence="3 13">Membrane protein insertase YidC</fullName>
    </recommendedName>
    <alternativeName>
        <fullName evidence="12 13">Foldase YidC</fullName>
    </alternativeName>
    <alternativeName>
        <fullName evidence="11 13">Membrane integrase YidC</fullName>
    </alternativeName>
    <alternativeName>
        <fullName evidence="13">Membrane protein YidC</fullName>
    </alternativeName>
</protein>
<organism evidence="16 17">
    <name type="scientific">Aquisphaera giovannonii</name>
    <dbReference type="NCBI Taxonomy" id="406548"/>
    <lineage>
        <taxon>Bacteria</taxon>
        <taxon>Pseudomonadati</taxon>
        <taxon>Planctomycetota</taxon>
        <taxon>Planctomycetia</taxon>
        <taxon>Isosphaerales</taxon>
        <taxon>Isosphaeraceae</taxon>
        <taxon>Aquisphaera</taxon>
    </lineage>
</organism>
<feature type="compositionally biased region" description="Gly residues" evidence="14">
    <location>
        <begin position="671"/>
        <end position="687"/>
    </location>
</feature>
<feature type="transmembrane region" description="Helical" evidence="13">
    <location>
        <begin position="574"/>
        <end position="596"/>
    </location>
</feature>
<comment type="subunit">
    <text evidence="13">Interacts with the Sec translocase complex via SecD. Specifically interacts with transmembrane segments of nascent integral membrane proteins during membrane integration.</text>
</comment>
<keyword evidence="4 13" id="KW-0813">Transport</keyword>
<keyword evidence="7 13" id="KW-0653">Protein transport</keyword>
<evidence type="ECO:0000256" key="8">
    <source>
        <dbReference type="ARBA" id="ARBA00022989"/>
    </source>
</evidence>
<dbReference type="Gene3D" id="2.70.98.90">
    <property type="match status" value="1"/>
</dbReference>
<dbReference type="HAMAP" id="MF_01810">
    <property type="entry name" value="YidC_type1"/>
    <property type="match status" value="1"/>
</dbReference>